<accession>Q2HAZ3</accession>
<dbReference type="EMBL" id="CH408030">
    <property type="protein sequence ID" value="EAQ90676.1"/>
    <property type="molecule type" value="Genomic_DNA"/>
</dbReference>
<dbReference type="RefSeq" id="XP_001229127.1">
    <property type="nucleotide sequence ID" value="XM_001229126.1"/>
</dbReference>
<dbReference type="GeneID" id="4389285"/>
<feature type="compositionally biased region" description="Polar residues" evidence="1">
    <location>
        <begin position="1"/>
        <end position="10"/>
    </location>
</feature>
<organism evidence="2 3">
    <name type="scientific">Chaetomium globosum (strain ATCC 6205 / CBS 148.51 / DSM 1962 / NBRC 6347 / NRRL 1970)</name>
    <name type="common">Soil fungus</name>
    <dbReference type="NCBI Taxonomy" id="306901"/>
    <lineage>
        <taxon>Eukaryota</taxon>
        <taxon>Fungi</taxon>
        <taxon>Dikarya</taxon>
        <taxon>Ascomycota</taxon>
        <taxon>Pezizomycotina</taxon>
        <taxon>Sordariomycetes</taxon>
        <taxon>Sordariomycetidae</taxon>
        <taxon>Sordariales</taxon>
        <taxon>Chaetomiaceae</taxon>
        <taxon>Chaetomium</taxon>
    </lineage>
</organism>
<dbReference type="OrthoDB" id="5430717at2759"/>
<dbReference type="VEuPathDB" id="FungiDB:CHGG_02611"/>
<dbReference type="HOGENOM" id="CLU_423885_0_0_1"/>
<reference evidence="3" key="1">
    <citation type="journal article" date="2015" name="Genome Announc.">
        <title>Draft genome sequence of the cellulolytic fungus Chaetomium globosum.</title>
        <authorList>
            <person name="Cuomo C.A."/>
            <person name="Untereiner W.A."/>
            <person name="Ma L.-J."/>
            <person name="Grabherr M."/>
            <person name="Birren B.W."/>
        </authorList>
    </citation>
    <scope>NUCLEOTIDE SEQUENCE [LARGE SCALE GENOMIC DNA]</scope>
    <source>
        <strain evidence="3">ATCC 6205 / CBS 148.51 / DSM 1962 / NBRC 6347 / NRRL 1970</strain>
    </source>
</reference>
<feature type="compositionally biased region" description="Basic and acidic residues" evidence="1">
    <location>
        <begin position="532"/>
        <end position="548"/>
    </location>
</feature>
<feature type="compositionally biased region" description="Polar residues" evidence="1">
    <location>
        <begin position="429"/>
        <end position="441"/>
    </location>
</feature>
<feature type="compositionally biased region" description="Basic residues" evidence="1">
    <location>
        <begin position="80"/>
        <end position="90"/>
    </location>
</feature>
<sequence>MADNNHSNPPNTSWFRTFSRSSSNTAKQQQQQPPPSQPSQPSQPPQPPTLQTRHTFHHIPTPASSTTPSASPTTGSPPTRSHHQHHHRKSAGATLRTVSSFLSLKSTSSSGANNRSGSGGGHGGGGGGGGGGALEAMPPSLSMLPLTEVDYHHHYHHSGYSSYAGSEGGGSGGMRSRSGSGRGGNEGGAGAGAGAGEPWHNPNLMQMAEMLSSVMGRMGAGERLDPTYHSCVLSLIEGFYRLTRKLRDTEEKLAEIKDLRERELEQFRGMTEEWIETGEAYKAEVKRLELALAKESKDGVASVALARHGSLVDRVGSKRFHAKLKRLHDLQHQDAAKEEQALLEDEEEPVDLAEATSSYRTLERREFEESLARCQRREGRVRAAPVFVRPGGAPEPHDILKETLRAQESSKPTVSQDVFIETAREHTTADGTGQSSLTPSFESQSSLSTDNESSSSSDESRDTGVRPAQPYLSLFGKLKGGPKKGKKQSELSESSDQLRKDQRERKGKGVLPHLTITTSQSRHQETLLAQPTDKKERRRCYSFDKGGDEVLSVTSPLFPSEVDSPLEPSADNKAPTQAEPNRLFSVLGLQGVVPDSEAALPSDSSSSSISHSTSTNTVKWVGENDGGGDGTAEGGSSDYGRRESSG</sequence>
<feature type="region of interest" description="Disordered" evidence="1">
    <location>
        <begin position="105"/>
        <end position="136"/>
    </location>
</feature>
<feature type="region of interest" description="Disordered" evidence="1">
    <location>
        <begin position="426"/>
        <end position="582"/>
    </location>
</feature>
<evidence type="ECO:0000313" key="3">
    <source>
        <dbReference type="Proteomes" id="UP000001056"/>
    </source>
</evidence>
<dbReference type="Proteomes" id="UP000001056">
    <property type="component" value="Unassembled WGS sequence"/>
</dbReference>
<feature type="compositionally biased region" description="Low complexity" evidence="1">
    <location>
        <begin position="442"/>
        <end position="457"/>
    </location>
</feature>
<evidence type="ECO:0000313" key="2">
    <source>
        <dbReference type="EMBL" id="EAQ90676.1"/>
    </source>
</evidence>
<dbReference type="InParanoid" id="Q2HAZ3"/>
<keyword evidence="3" id="KW-1185">Reference proteome</keyword>
<name>Q2HAZ3_CHAGB</name>
<feature type="compositionally biased region" description="Low complexity" evidence="1">
    <location>
        <begin position="602"/>
        <end position="614"/>
    </location>
</feature>
<dbReference type="AlphaFoldDB" id="Q2HAZ3"/>
<dbReference type="OMA" id="NTSWFRT"/>
<feature type="compositionally biased region" description="Gly residues" evidence="1">
    <location>
        <begin position="117"/>
        <end position="133"/>
    </location>
</feature>
<protein>
    <submittedName>
        <fullName evidence="2">Uncharacterized protein</fullName>
    </submittedName>
</protein>
<dbReference type="STRING" id="306901.Q2HAZ3"/>
<feature type="region of interest" description="Disordered" evidence="1">
    <location>
        <begin position="1"/>
        <end position="92"/>
    </location>
</feature>
<feature type="compositionally biased region" description="Low complexity" evidence="1">
    <location>
        <begin position="11"/>
        <end position="31"/>
    </location>
</feature>
<feature type="compositionally biased region" description="Gly residues" evidence="1">
    <location>
        <begin position="624"/>
        <end position="633"/>
    </location>
</feature>
<feature type="compositionally biased region" description="Low complexity" evidence="1">
    <location>
        <begin position="105"/>
        <end position="116"/>
    </location>
</feature>
<feature type="compositionally biased region" description="Low complexity" evidence="1">
    <location>
        <begin position="60"/>
        <end position="79"/>
    </location>
</feature>
<gene>
    <name evidence="2" type="ORF">CHGG_02611</name>
</gene>
<feature type="region of interest" description="Disordered" evidence="1">
    <location>
        <begin position="160"/>
        <end position="201"/>
    </location>
</feature>
<feature type="region of interest" description="Disordered" evidence="1">
    <location>
        <begin position="595"/>
        <end position="646"/>
    </location>
</feature>
<evidence type="ECO:0000256" key="1">
    <source>
        <dbReference type="SAM" id="MobiDB-lite"/>
    </source>
</evidence>
<proteinExistence type="predicted"/>
<feature type="compositionally biased region" description="Pro residues" evidence="1">
    <location>
        <begin position="32"/>
        <end position="48"/>
    </location>
</feature>
<feature type="compositionally biased region" description="Gly residues" evidence="1">
    <location>
        <begin position="180"/>
        <end position="195"/>
    </location>
</feature>
<dbReference type="eggNOG" id="ENOG502SWQJ">
    <property type="taxonomic scope" value="Eukaryota"/>
</dbReference>